<dbReference type="EMBL" id="JASWJB010000064">
    <property type="protein sequence ID" value="KAK2603443.1"/>
    <property type="molecule type" value="Genomic_DNA"/>
</dbReference>
<evidence type="ECO:0000313" key="3">
    <source>
        <dbReference type="EMBL" id="KAK2603443.1"/>
    </source>
</evidence>
<accession>A0AAJ0CRN3</accession>
<dbReference type="PANTHER" id="PTHR10039">
    <property type="entry name" value="AMELOGENIN"/>
    <property type="match status" value="1"/>
</dbReference>
<keyword evidence="4" id="KW-1185">Reference proteome</keyword>
<dbReference type="Pfam" id="PF24883">
    <property type="entry name" value="NPHP3_N"/>
    <property type="match status" value="1"/>
</dbReference>
<keyword evidence="1" id="KW-0677">Repeat</keyword>
<reference evidence="3" key="1">
    <citation type="submission" date="2023-06" db="EMBL/GenBank/DDBJ databases">
        <title>Conoideocrella luteorostrata (Hypocreales: Clavicipitaceae), a potential biocontrol fungus for elongate hemlock scale in United States Christmas tree production areas.</title>
        <authorList>
            <person name="Barrett H."/>
            <person name="Lovett B."/>
            <person name="Macias A.M."/>
            <person name="Stajich J.E."/>
            <person name="Kasson M.T."/>
        </authorList>
    </citation>
    <scope>NUCLEOTIDE SEQUENCE</scope>
    <source>
        <strain evidence="3">ARSEF 14590</strain>
    </source>
</reference>
<evidence type="ECO:0000313" key="4">
    <source>
        <dbReference type="Proteomes" id="UP001251528"/>
    </source>
</evidence>
<organism evidence="3 4">
    <name type="scientific">Conoideocrella luteorostrata</name>
    <dbReference type="NCBI Taxonomy" id="1105319"/>
    <lineage>
        <taxon>Eukaryota</taxon>
        <taxon>Fungi</taxon>
        <taxon>Dikarya</taxon>
        <taxon>Ascomycota</taxon>
        <taxon>Pezizomycotina</taxon>
        <taxon>Sordariomycetes</taxon>
        <taxon>Hypocreomycetidae</taxon>
        <taxon>Hypocreales</taxon>
        <taxon>Clavicipitaceae</taxon>
        <taxon>Conoideocrella</taxon>
    </lineage>
</organism>
<comment type="caution">
    <text evidence="3">The sequence shown here is derived from an EMBL/GenBank/DDBJ whole genome shotgun (WGS) entry which is preliminary data.</text>
</comment>
<name>A0AAJ0CRN3_9HYPO</name>
<evidence type="ECO:0000259" key="2">
    <source>
        <dbReference type="Pfam" id="PF24883"/>
    </source>
</evidence>
<dbReference type="InterPro" id="IPR056884">
    <property type="entry name" value="NPHP3-like_N"/>
</dbReference>
<gene>
    <name evidence="3" type="ORF">QQS21_004394</name>
</gene>
<dbReference type="AlphaFoldDB" id="A0AAJ0CRN3"/>
<evidence type="ECO:0000256" key="1">
    <source>
        <dbReference type="ARBA" id="ARBA00022737"/>
    </source>
</evidence>
<feature type="domain" description="Nephrocystin 3-like N-terminal" evidence="2">
    <location>
        <begin position="8"/>
        <end position="55"/>
    </location>
</feature>
<protein>
    <recommendedName>
        <fullName evidence="2">Nephrocystin 3-like N-terminal domain-containing protein</fullName>
    </recommendedName>
</protein>
<proteinExistence type="predicted"/>
<dbReference type="Proteomes" id="UP001251528">
    <property type="component" value="Unassembled WGS sequence"/>
</dbReference>
<sequence length="219" mass="25482">MLEDIVYKMLTVHKKCTIVLDALDESTTRHELLQWIKDLVFRPELGYIQLICTSRPESKFLCDIPALICQDNCLILDKESINADIRSYVAAQLSQRPDFQDKRLSQNLLEEMRQKVGHGADGMFRWAICQLDSLARCRHEAAIEKALVSLPPNLEETYRRMVESIPKEDKDDATRLLQFLVYSKRPVKLTEAKEIIATQVENEPRGFDVKRRLFREMDV</sequence>